<dbReference type="AlphaFoldDB" id="A0A1R3G9H3"/>
<dbReference type="Proteomes" id="UP000187203">
    <property type="component" value="Unassembled WGS sequence"/>
</dbReference>
<evidence type="ECO:0000313" key="3">
    <source>
        <dbReference type="Proteomes" id="UP000187203"/>
    </source>
</evidence>
<organism evidence="2 3">
    <name type="scientific">Corchorus olitorius</name>
    <dbReference type="NCBI Taxonomy" id="93759"/>
    <lineage>
        <taxon>Eukaryota</taxon>
        <taxon>Viridiplantae</taxon>
        <taxon>Streptophyta</taxon>
        <taxon>Embryophyta</taxon>
        <taxon>Tracheophyta</taxon>
        <taxon>Spermatophyta</taxon>
        <taxon>Magnoliopsida</taxon>
        <taxon>eudicotyledons</taxon>
        <taxon>Gunneridae</taxon>
        <taxon>Pentapetalae</taxon>
        <taxon>rosids</taxon>
        <taxon>malvids</taxon>
        <taxon>Malvales</taxon>
        <taxon>Malvaceae</taxon>
        <taxon>Grewioideae</taxon>
        <taxon>Apeibeae</taxon>
        <taxon>Corchorus</taxon>
    </lineage>
</organism>
<proteinExistence type="predicted"/>
<accession>A0A1R3G9H3</accession>
<feature type="region of interest" description="Disordered" evidence="1">
    <location>
        <begin position="1"/>
        <end position="33"/>
    </location>
</feature>
<name>A0A1R3G9H3_9ROSI</name>
<protein>
    <submittedName>
        <fullName evidence="2">Kinesin-II motor protein</fullName>
    </submittedName>
</protein>
<reference evidence="3" key="1">
    <citation type="submission" date="2013-09" db="EMBL/GenBank/DDBJ databases">
        <title>Corchorus olitorius genome sequencing.</title>
        <authorList>
            <person name="Alam M."/>
            <person name="Haque M.S."/>
            <person name="Islam M.S."/>
            <person name="Emdad E.M."/>
            <person name="Islam M.M."/>
            <person name="Ahmed B."/>
            <person name="Halim A."/>
            <person name="Hossen Q.M.M."/>
            <person name="Hossain M.Z."/>
            <person name="Ahmed R."/>
            <person name="Khan M.M."/>
            <person name="Islam R."/>
            <person name="Rashid M.M."/>
            <person name="Khan S.A."/>
            <person name="Rahman M.S."/>
            <person name="Alam M."/>
            <person name="Yahiya A.S."/>
            <person name="Khan M.S."/>
            <person name="Azam M.S."/>
            <person name="Haque T."/>
            <person name="Lashkar M.Z.H."/>
            <person name="Akhand A.I."/>
            <person name="Morshed G."/>
            <person name="Roy S."/>
            <person name="Uddin K.S."/>
            <person name="Rabeya T."/>
            <person name="Hossain A.S."/>
            <person name="Chowdhury A."/>
            <person name="Snigdha A.R."/>
            <person name="Mortoza M.S."/>
            <person name="Matin S.A."/>
            <person name="Hoque S.M.E."/>
            <person name="Islam M.K."/>
            <person name="Roy D.K."/>
            <person name="Haider R."/>
            <person name="Moosa M.M."/>
            <person name="Elias S.M."/>
            <person name="Hasan A.M."/>
            <person name="Jahan S."/>
            <person name="Shafiuddin M."/>
            <person name="Mahmood N."/>
            <person name="Shommy N.S."/>
        </authorList>
    </citation>
    <scope>NUCLEOTIDE SEQUENCE [LARGE SCALE GENOMIC DNA]</scope>
    <source>
        <strain evidence="3">cv. O-4</strain>
    </source>
</reference>
<keyword evidence="3" id="KW-1185">Reference proteome</keyword>
<evidence type="ECO:0000313" key="2">
    <source>
        <dbReference type="EMBL" id="OMO54723.1"/>
    </source>
</evidence>
<gene>
    <name evidence="2" type="ORF">COLO4_36359</name>
</gene>
<dbReference type="EMBL" id="AWUE01023170">
    <property type="protein sequence ID" value="OMO54723.1"/>
    <property type="molecule type" value="Genomic_DNA"/>
</dbReference>
<evidence type="ECO:0000256" key="1">
    <source>
        <dbReference type="SAM" id="MobiDB-lite"/>
    </source>
</evidence>
<sequence length="33" mass="3408">MGVFGEKGLLGRPGAAQRARSARGPAPGQAWAW</sequence>
<comment type="caution">
    <text evidence="2">The sequence shown here is derived from an EMBL/GenBank/DDBJ whole genome shotgun (WGS) entry which is preliminary data.</text>
</comment>